<accession>Q3V3I0</accession>
<sequence length="43" mass="5124">MVFYDVKFTSDLESNLMLVTAWVRARRGQPGRYLELLEDVFQE</sequence>
<reference evidence="1" key="2">
    <citation type="journal article" date="2000" name="Genome Res.">
        <title>Normalization and subtraction of cap-trapper-selected cDNAs to prepare full-length cDNA libraries for rapid discovery of new genes.</title>
        <authorList>
            <person name="Carninci P."/>
            <person name="Shibata Y."/>
            <person name="Hayatsu N."/>
            <person name="Sugahara Y."/>
            <person name="Shibata K."/>
            <person name="Itoh M."/>
            <person name="Konno H."/>
            <person name="Okazaki Y."/>
            <person name="Muramatsu M."/>
            <person name="Hayashizaki Y."/>
        </authorList>
    </citation>
    <scope>NUCLEOTIDE SEQUENCE</scope>
    <source>
        <strain evidence="1">C57BL/6J</strain>
        <tissue evidence="1">Thymus</tissue>
    </source>
</reference>
<name>Q3V3I0_MOUSE</name>
<organism evidence="1">
    <name type="scientific">Mus musculus</name>
    <name type="common">Mouse</name>
    <dbReference type="NCBI Taxonomy" id="10090"/>
    <lineage>
        <taxon>Eukaryota</taxon>
        <taxon>Metazoa</taxon>
        <taxon>Chordata</taxon>
        <taxon>Craniata</taxon>
        <taxon>Vertebrata</taxon>
        <taxon>Euteleostomi</taxon>
        <taxon>Mammalia</taxon>
        <taxon>Eutheria</taxon>
        <taxon>Euarchontoglires</taxon>
        <taxon>Glires</taxon>
        <taxon>Rodentia</taxon>
        <taxon>Myomorpha</taxon>
        <taxon>Muroidea</taxon>
        <taxon>Muridae</taxon>
        <taxon>Murinae</taxon>
        <taxon>Mus</taxon>
        <taxon>Mus</taxon>
    </lineage>
</organism>
<gene>
    <name evidence="2" type="primary">Kif14</name>
</gene>
<reference evidence="1" key="7">
    <citation type="journal article" date="2005" name="Science">
        <title>The Transcriptional Landscape of the Mammalian Genome.</title>
        <authorList>
            <consortium name="The FANTOM Consortium"/>
            <consortium name="Riken Genome Exploration Research Group and Genome Science Group (Genome Network Project Core Group)"/>
        </authorList>
    </citation>
    <scope>NUCLEOTIDE SEQUENCE</scope>
    <source>
        <strain evidence="1">C57BL/6J</strain>
        <tissue evidence="1">Thymus</tissue>
    </source>
</reference>
<reference evidence="1" key="8">
    <citation type="journal article" date="2005" name="Science">
        <title>Antisense Transcription in the Mammalian Transcriptome.</title>
        <authorList>
            <consortium name="RIKEN Genome Exploration Research Group and Genome Science Group (Genome Network Project Core Group) and the FANTOM Consortium"/>
        </authorList>
    </citation>
    <scope>NUCLEOTIDE SEQUENCE</scope>
    <source>
        <strain evidence="1">C57BL/6J</strain>
        <tissue evidence="1">Thymus</tissue>
    </source>
</reference>
<reference evidence="1" key="1">
    <citation type="journal article" date="1999" name="Methods Enzymol.">
        <title>High-efficiency full-length cDNA cloning.</title>
        <authorList>
            <person name="Carninci P."/>
            <person name="Hayashizaki Y."/>
        </authorList>
    </citation>
    <scope>NUCLEOTIDE SEQUENCE</scope>
    <source>
        <strain evidence="1">C57BL/6J</strain>
        <tissue evidence="1">Thymus</tissue>
    </source>
</reference>
<reference evidence="1" key="3">
    <citation type="journal article" date="2000" name="Genome Res.">
        <title>RIKEN integrated sequence analysis (RISA) system--384-format sequencing pipeline with 384 multicapillary sequencer.</title>
        <authorList>
            <person name="Shibata K."/>
            <person name="Itoh M."/>
            <person name="Aizawa K."/>
            <person name="Nagaoka S."/>
            <person name="Sasaki N."/>
            <person name="Carninci P."/>
            <person name="Konno H."/>
            <person name="Akiyama J."/>
            <person name="Nishi K."/>
            <person name="Kitsunai T."/>
            <person name="Tashiro H."/>
            <person name="Itoh M."/>
            <person name="Sumi N."/>
            <person name="Ishii Y."/>
            <person name="Nakamura S."/>
            <person name="Hazama M."/>
            <person name="Nishine T."/>
            <person name="Harada A."/>
            <person name="Yamamoto R."/>
            <person name="Matsumoto H."/>
            <person name="Sakaguchi S."/>
            <person name="Ikegami T."/>
            <person name="Kashiwagi K."/>
            <person name="Fujiwake S."/>
            <person name="Inoue K."/>
            <person name="Togawa Y."/>
            <person name="Izawa M."/>
            <person name="Ohara E."/>
            <person name="Watahiki M."/>
            <person name="Yoneda Y."/>
            <person name="Ishikawa T."/>
            <person name="Ozawa K."/>
            <person name="Tanaka T."/>
            <person name="Matsuura S."/>
            <person name="Kawai J."/>
            <person name="Okazaki Y."/>
            <person name="Muramatsu M."/>
            <person name="Inoue Y."/>
            <person name="Kira A."/>
            <person name="Hayashizaki Y."/>
        </authorList>
    </citation>
    <scope>NUCLEOTIDE SEQUENCE</scope>
    <source>
        <strain evidence="1">C57BL/6J</strain>
        <tissue evidence="1">Thymus</tissue>
    </source>
</reference>
<proteinExistence type="evidence at transcript level"/>
<dbReference type="AGR" id="MGI:1098226"/>
<evidence type="ECO:0000313" key="2">
    <source>
        <dbReference type="MGI" id="MGI:1098226"/>
    </source>
</evidence>
<protein>
    <submittedName>
        <fullName evidence="1">Uncharacterized protein</fullName>
    </submittedName>
</protein>
<reference evidence="1" key="6">
    <citation type="journal article" date="2002" name="Nature">
        <title>Analysis of the mouse transcriptome based on functional annotation of 60,770 full-length cDNAs.</title>
        <authorList>
            <consortium name="The FANTOM Consortium and the RIKEN Genome Exploration Research Group Phase I and II Team"/>
        </authorList>
    </citation>
    <scope>NUCLEOTIDE SEQUENCE</scope>
    <source>
        <strain evidence="1">C57BL/6J</strain>
        <tissue evidence="1">Thymus</tissue>
    </source>
</reference>
<dbReference type="AlphaFoldDB" id="Q3V3I0"/>
<reference evidence="1" key="4">
    <citation type="journal article" date="2001" name="Nature">
        <title>Functional annotation of a full-length mouse cDNA collection.</title>
        <authorList>
            <consortium name="The RIKEN Genome Exploration Research Group Phase II Team and the FANTOM Consortium"/>
        </authorList>
    </citation>
    <scope>NUCLEOTIDE SEQUENCE</scope>
    <source>
        <strain evidence="1">C57BL/6J</strain>
        <tissue evidence="1">Thymus</tissue>
    </source>
</reference>
<reference evidence="1" key="5">
    <citation type="submission" date="2001-07" db="EMBL/GenBank/DDBJ databases">
        <authorList>
            <person name="Adachi J."/>
            <person name="Aizawa K."/>
            <person name="Akimura T."/>
            <person name="Arakawa T."/>
            <person name="Bono H."/>
            <person name="Carninci P."/>
            <person name="Fukuda S."/>
            <person name="Furuno M."/>
            <person name="Hanagaki T."/>
            <person name="Hara A."/>
            <person name="Hashizume W."/>
            <person name="Hayashida K."/>
            <person name="Hayatsu N."/>
            <person name="Hiramoto K."/>
            <person name="Hiraoka T."/>
            <person name="Hirozane T."/>
            <person name="Hori F."/>
            <person name="Imotani K."/>
            <person name="Ishii Y."/>
            <person name="Itoh M."/>
            <person name="Kagawa I."/>
            <person name="Kasukawa T."/>
            <person name="Katoh H."/>
            <person name="Kawai J."/>
            <person name="Kojima Y."/>
            <person name="Kondo S."/>
            <person name="Konno H."/>
            <person name="Kouda M."/>
            <person name="Koya S."/>
            <person name="Kurihara C."/>
            <person name="Matsuyama T."/>
            <person name="Miyazaki A."/>
            <person name="Murata M."/>
            <person name="Nakamura M."/>
            <person name="Nishi K."/>
            <person name="Nomura K."/>
            <person name="Numazaki R."/>
            <person name="Ohno M."/>
            <person name="Ohsato N."/>
            <person name="Okazaki Y."/>
            <person name="Saito R."/>
            <person name="Saitoh H."/>
            <person name="Sakai C."/>
            <person name="Sakai K."/>
            <person name="Sakazume N."/>
            <person name="Sano H."/>
            <person name="Sasaki D."/>
            <person name="Shibata K."/>
            <person name="Shinagawa A."/>
            <person name="Shiraki T."/>
            <person name="Sogabe Y."/>
            <person name="Tagami M."/>
            <person name="Tagawa A."/>
            <person name="Takahashi F."/>
            <person name="Takaku-Akahira S."/>
            <person name="Takeda Y."/>
            <person name="Tanaka T."/>
            <person name="Tomaru A."/>
            <person name="Toya T."/>
            <person name="Yasunishi A."/>
            <person name="Muramatsu M."/>
            <person name="Hayashizaki Y."/>
        </authorList>
    </citation>
    <scope>NUCLEOTIDE SEQUENCE</scope>
    <source>
        <strain evidence="1">C57BL/6J</strain>
        <tissue evidence="1">Thymus</tissue>
    </source>
</reference>
<evidence type="ECO:0000313" key="1">
    <source>
        <dbReference type="EMBL" id="BAE43306.1"/>
    </source>
</evidence>
<dbReference type="EMBL" id="AK040122">
    <property type="protein sequence ID" value="BAE43306.1"/>
    <property type="molecule type" value="mRNA"/>
</dbReference>
<dbReference type="MGI" id="MGI:1098226">
    <property type="gene designation" value="Kif14"/>
</dbReference>